<keyword evidence="2" id="KW-0969">Cilium</keyword>
<evidence type="ECO:0000259" key="1">
    <source>
        <dbReference type="Pfam" id="PF03448"/>
    </source>
</evidence>
<sequence length="193" mass="20098">MASVKSSRSIKGVLTLIFVMLLASGSLRLGSIGIAVASSPADGDIFASDAEPAQCMTDAETAALMEMLKTRAAQQDEVEAQQSERQLVLAKMEADVMANLARVEDAEHRLAETINDVSSASLDDIGQLTSVYQSMKPKAAAQLFEQMSAEFAAGFLGEMPPASAAGILSALSAEKAYAVSVVLAGRNANAPSE</sequence>
<protein>
    <submittedName>
        <fullName evidence="2">Flagellar motility protein MotE, a chaperone for MotC folding</fullName>
    </submittedName>
</protein>
<gene>
    <name evidence="2" type="ORF">SAMN04488001_1519</name>
</gene>
<organism evidence="2 3">
    <name type="scientific">Litoreibacter albidus</name>
    <dbReference type="NCBI Taxonomy" id="670155"/>
    <lineage>
        <taxon>Bacteria</taxon>
        <taxon>Pseudomonadati</taxon>
        <taxon>Pseudomonadota</taxon>
        <taxon>Alphaproteobacteria</taxon>
        <taxon>Rhodobacterales</taxon>
        <taxon>Roseobacteraceae</taxon>
        <taxon>Litoreibacter</taxon>
    </lineage>
</organism>
<evidence type="ECO:0000313" key="3">
    <source>
        <dbReference type="Proteomes" id="UP000199441"/>
    </source>
</evidence>
<dbReference type="SUPFAM" id="SSF158791">
    <property type="entry name" value="MgtE N-terminal domain-like"/>
    <property type="match status" value="1"/>
</dbReference>
<evidence type="ECO:0000313" key="2">
    <source>
        <dbReference type="EMBL" id="SDW67561.1"/>
    </source>
</evidence>
<dbReference type="Pfam" id="PF03448">
    <property type="entry name" value="MgtE_N"/>
    <property type="match status" value="1"/>
</dbReference>
<dbReference type="AlphaFoldDB" id="A0A1H2VGV8"/>
<dbReference type="Proteomes" id="UP000199441">
    <property type="component" value="Unassembled WGS sequence"/>
</dbReference>
<keyword evidence="2" id="KW-0282">Flagellum</keyword>
<feature type="domain" description="Magnesium transporter MgtE intracellular" evidence="1">
    <location>
        <begin position="131"/>
        <end position="181"/>
    </location>
</feature>
<dbReference type="EMBL" id="FNOI01000002">
    <property type="protein sequence ID" value="SDW67561.1"/>
    <property type="molecule type" value="Genomic_DNA"/>
</dbReference>
<keyword evidence="2" id="KW-0966">Cell projection</keyword>
<proteinExistence type="predicted"/>
<name>A0A1H2VGV8_9RHOB</name>
<accession>A0A1H2VGV8</accession>
<dbReference type="STRING" id="670155.SAMN04488001_1519"/>
<keyword evidence="3" id="KW-1185">Reference proteome</keyword>
<dbReference type="OrthoDB" id="9791432at2"/>
<reference evidence="3" key="1">
    <citation type="submission" date="2016-10" db="EMBL/GenBank/DDBJ databases">
        <authorList>
            <person name="Varghese N."/>
            <person name="Submissions S."/>
        </authorList>
    </citation>
    <scope>NUCLEOTIDE SEQUENCE [LARGE SCALE GENOMIC DNA]</scope>
    <source>
        <strain evidence="3">DSM 26922</strain>
    </source>
</reference>
<dbReference type="InterPro" id="IPR006668">
    <property type="entry name" value="Mg_transptr_MgtE_intracell_dom"/>
</dbReference>